<evidence type="ECO:0000313" key="2">
    <source>
        <dbReference type="EMBL" id="OAG02998.1"/>
    </source>
</evidence>
<keyword evidence="3" id="KW-1185">Reference proteome</keyword>
<dbReference type="AlphaFoldDB" id="A0A177C897"/>
<protein>
    <submittedName>
        <fullName evidence="2">Uncharacterized protein</fullName>
    </submittedName>
</protein>
<evidence type="ECO:0000256" key="1">
    <source>
        <dbReference type="SAM" id="MobiDB-lite"/>
    </source>
</evidence>
<organism evidence="2 3">
    <name type="scientific">Paraphaeosphaeria sporulosa</name>
    <dbReference type="NCBI Taxonomy" id="1460663"/>
    <lineage>
        <taxon>Eukaryota</taxon>
        <taxon>Fungi</taxon>
        <taxon>Dikarya</taxon>
        <taxon>Ascomycota</taxon>
        <taxon>Pezizomycotina</taxon>
        <taxon>Dothideomycetes</taxon>
        <taxon>Pleosporomycetidae</taxon>
        <taxon>Pleosporales</taxon>
        <taxon>Massarineae</taxon>
        <taxon>Didymosphaeriaceae</taxon>
        <taxon>Paraphaeosphaeria</taxon>
    </lineage>
</organism>
<feature type="compositionally biased region" description="Basic and acidic residues" evidence="1">
    <location>
        <begin position="40"/>
        <end position="53"/>
    </location>
</feature>
<feature type="region of interest" description="Disordered" evidence="1">
    <location>
        <begin position="37"/>
        <end position="61"/>
    </location>
</feature>
<dbReference type="InParanoid" id="A0A177C897"/>
<dbReference type="GeneID" id="28771418"/>
<sequence length="179" mass="19376">MRCVAFSSSQRSSPCGNAAAESSKGCPALAAMTWQNHRQRTGDRYTDGRECSGRKSRAHRRLQEPSYPLLFPASSGIFPSSETPRACTGAVISTLLYTQQDSPAPACAWATVACPFSMPPCCLRSPTGMSSSVLHLISTSSHCKAQQKRPGLYVYTLAPYLVLRCANAKFACLPRCHEP</sequence>
<dbReference type="EMBL" id="KV441555">
    <property type="protein sequence ID" value="OAG02998.1"/>
    <property type="molecule type" value="Genomic_DNA"/>
</dbReference>
<gene>
    <name evidence="2" type="ORF">CC84DRAFT_939339</name>
</gene>
<name>A0A177C897_9PLEO</name>
<accession>A0A177C897</accession>
<dbReference type="RefSeq" id="XP_018033363.1">
    <property type="nucleotide sequence ID" value="XM_018187932.1"/>
</dbReference>
<proteinExistence type="predicted"/>
<evidence type="ECO:0000313" key="3">
    <source>
        <dbReference type="Proteomes" id="UP000077069"/>
    </source>
</evidence>
<reference evidence="2 3" key="1">
    <citation type="submission" date="2016-05" db="EMBL/GenBank/DDBJ databases">
        <title>Comparative analysis of secretome profiles of manganese(II)-oxidizing ascomycete fungi.</title>
        <authorList>
            <consortium name="DOE Joint Genome Institute"/>
            <person name="Zeiner C.A."/>
            <person name="Purvine S.O."/>
            <person name="Zink E.M."/>
            <person name="Wu S."/>
            <person name="Pasa-Tolic L."/>
            <person name="Chaput D.L."/>
            <person name="Haridas S."/>
            <person name="Grigoriev I.V."/>
            <person name="Santelli C.M."/>
            <person name="Hansel C.M."/>
        </authorList>
    </citation>
    <scope>NUCLEOTIDE SEQUENCE [LARGE SCALE GENOMIC DNA]</scope>
    <source>
        <strain evidence="2 3">AP3s5-JAC2a</strain>
    </source>
</reference>
<dbReference type="Proteomes" id="UP000077069">
    <property type="component" value="Unassembled WGS sequence"/>
</dbReference>